<reference evidence="5" key="1">
    <citation type="submission" date="2025-08" db="UniProtKB">
        <authorList>
            <consortium name="RefSeq"/>
        </authorList>
    </citation>
    <scope>IDENTIFICATION</scope>
    <source>
        <strain evidence="5">15085-1641.00</strain>
        <tissue evidence="5">Whole body</tissue>
    </source>
</reference>
<dbReference type="GO" id="GO:0005615">
    <property type="term" value="C:extracellular space"/>
    <property type="evidence" value="ECO:0007669"/>
    <property type="project" value="TreeGrafter"/>
</dbReference>
<dbReference type="PANTHER" id="PTHR19143:SF327">
    <property type="entry name" value="FI21813P1-RELATED"/>
    <property type="match status" value="1"/>
</dbReference>
<dbReference type="InterPro" id="IPR002181">
    <property type="entry name" value="Fibrinogen_a/b/g_C_dom"/>
</dbReference>
<accession>A0A6J1M605</accession>
<dbReference type="OMA" id="HCAFTYT"/>
<dbReference type="PROSITE" id="PS51406">
    <property type="entry name" value="FIBRINOGEN_C_2"/>
    <property type="match status" value="1"/>
</dbReference>
<gene>
    <name evidence="5" type="primary">LOC111600435</name>
</gene>
<protein>
    <submittedName>
        <fullName evidence="5">Fibrinogen-like protein 1</fullName>
    </submittedName>
</protein>
<evidence type="ECO:0000256" key="1">
    <source>
        <dbReference type="SAM" id="Coils"/>
    </source>
</evidence>
<keyword evidence="4" id="KW-1185">Reference proteome</keyword>
<name>A0A6J1M605_DROHY</name>
<dbReference type="KEGG" id="dhe:111600435"/>
<proteinExistence type="predicted"/>
<dbReference type="CDD" id="cd00087">
    <property type="entry name" value="FReD"/>
    <property type="match status" value="1"/>
</dbReference>
<dbReference type="InterPro" id="IPR036056">
    <property type="entry name" value="Fibrinogen-like_C"/>
</dbReference>
<keyword evidence="2" id="KW-0732">Signal</keyword>
<dbReference type="Proteomes" id="UP000504633">
    <property type="component" value="Unplaced"/>
</dbReference>
<evidence type="ECO:0000313" key="5">
    <source>
        <dbReference type="RefSeq" id="XP_023172296.1"/>
    </source>
</evidence>
<dbReference type="InterPro" id="IPR014716">
    <property type="entry name" value="Fibrinogen_a/b/g_C_1"/>
</dbReference>
<feature type="signal peptide" evidence="2">
    <location>
        <begin position="1"/>
        <end position="19"/>
    </location>
</feature>
<dbReference type="OrthoDB" id="6145874at2759"/>
<dbReference type="SUPFAM" id="SSF56496">
    <property type="entry name" value="Fibrinogen C-terminal domain-like"/>
    <property type="match status" value="1"/>
</dbReference>
<dbReference type="AlphaFoldDB" id="A0A6J1M605"/>
<evidence type="ECO:0000313" key="4">
    <source>
        <dbReference type="Proteomes" id="UP000504633"/>
    </source>
</evidence>
<evidence type="ECO:0000256" key="2">
    <source>
        <dbReference type="SAM" id="SignalP"/>
    </source>
</evidence>
<feature type="domain" description="Fibrinogen C-terminal" evidence="3">
    <location>
        <begin position="161"/>
        <end position="367"/>
    </location>
</feature>
<feature type="chain" id="PRO_5027065480" evidence="2">
    <location>
        <begin position="20"/>
        <end position="368"/>
    </location>
</feature>
<dbReference type="Pfam" id="PF00147">
    <property type="entry name" value="Fibrinogen_C"/>
    <property type="match status" value="1"/>
</dbReference>
<dbReference type="Gene3D" id="3.90.215.10">
    <property type="entry name" value="Gamma Fibrinogen, chain A, domain 1"/>
    <property type="match status" value="1"/>
</dbReference>
<feature type="coiled-coil region" evidence="1">
    <location>
        <begin position="50"/>
        <end position="84"/>
    </location>
</feature>
<keyword evidence="1" id="KW-0175">Coiled coil</keyword>
<evidence type="ECO:0000259" key="3">
    <source>
        <dbReference type="PROSITE" id="PS51406"/>
    </source>
</evidence>
<organism evidence="4 5">
    <name type="scientific">Drosophila hydei</name>
    <name type="common">Fruit fly</name>
    <dbReference type="NCBI Taxonomy" id="7224"/>
    <lineage>
        <taxon>Eukaryota</taxon>
        <taxon>Metazoa</taxon>
        <taxon>Ecdysozoa</taxon>
        <taxon>Arthropoda</taxon>
        <taxon>Hexapoda</taxon>
        <taxon>Insecta</taxon>
        <taxon>Pterygota</taxon>
        <taxon>Neoptera</taxon>
        <taxon>Endopterygota</taxon>
        <taxon>Diptera</taxon>
        <taxon>Brachycera</taxon>
        <taxon>Muscomorpha</taxon>
        <taxon>Ephydroidea</taxon>
        <taxon>Drosophilidae</taxon>
        <taxon>Drosophila</taxon>
    </lineage>
</organism>
<dbReference type="PANTHER" id="PTHR19143">
    <property type="entry name" value="FIBRINOGEN/TENASCIN/ANGIOPOEITIN"/>
    <property type="match status" value="1"/>
</dbReference>
<dbReference type="InterPro" id="IPR050373">
    <property type="entry name" value="Fibrinogen_C-term_domain"/>
</dbReference>
<dbReference type="SMART" id="SM00186">
    <property type="entry name" value="FBG"/>
    <property type="match status" value="1"/>
</dbReference>
<dbReference type="RefSeq" id="XP_023172296.1">
    <property type="nucleotide sequence ID" value="XM_023316528.2"/>
</dbReference>
<sequence>MNLFLKQLLILLLPLVIKATDSVTYNTCSKASRENDAKCGSYCYQVVKPLLDYARSIKSKEEQFEALQNTIRTQEANLDSLRETISQKDFQLKQQVELSSSYKKNIEFRGNQVHFKDLLIAELLAKMNDKDEELKSLRTQHKDNELIIDNTKQLDLKLSVCKAMSIVSICQGKREGVYVIRVPDMEPFSVYCDTQSAGCGWIVIQRRINGTLSFNRSWQEYKNGFGDPQGEHFLGLEKIHLLTHSQPHELYIYMVDFEGDGSYAHYSNFAIGNESEAYAIKMIGDFTGNTVDSLKHHIGIKFSTPDMDNDFNDGNCGTSFEAGWWFIDCGYCNLNGLYTSENRNKIVWNSWHTKPLRYTQMMIRPKSV</sequence>
<dbReference type="GeneID" id="111600435"/>